<evidence type="ECO:0000313" key="7">
    <source>
        <dbReference type="Proteomes" id="UP001185015"/>
    </source>
</evidence>
<dbReference type="CDD" id="cd00761">
    <property type="entry name" value="Glyco_tranf_GTA_type"/>
    <property type="match status" value="1"/>
</dbReference>
<accession>A0AA90U0B3</accession>
<evidence type="ECO:0000256" key="1">
    <source>
        <dbReference type="ARBA" id="ARBA00006739"/>
    </source>
</evidence>
<dbReference type="GO" id="GO:0016757">
    <property type="term" value="F:glycosyltransferase activity"/>
    <property type="evidence" value="ECO:0007669"/>
    <property type="project" value="UniProtKB-KW"/>
</dbReference>
<keyword evidence="3" id="KW-0808">Transferase</keyword>
<evidence type="ECO:0000313" key="6">
    <source>
        <dbReference type="EMBL" id="MDR6223226.1"/>
    </source>
</evidence>
<keyword evidence="4" id="KW-1133">Transmembrane helix</keyword>
<evidence type="ECO:0000259" key="5">
    <source>
        <dbReference type="Pfam" id="PF00535"/>
    </source>
</evidence>
<evidence type="ECO:0000256" key="3">
    <source>
        <dbReference type="ARBA" id="ARBA00022679"/>
    </source>
</evidence>
<keyword evidence="4" id="KW-0812">Transmembrane</keyword>
<name>A0AA90U0B3_9EURY</name>
<dbReference type="PANTHER" id="PTHR43179:SF12">
    <property type="entry name" value="GALACTOFURANOSYLTRANSFERASE GLFT2"/>
    <property type="match status" value="1"/>
</dbReference>
<comment type="caution">
    <text evidence="6">The sequence shown here is derived from an EMBL/GenBank/DDBJ whole genome shotgun (WGS) entry which is preliminary data.</text>
</comment>
<dbReference type="PANTHER" id="PTHR43179">
    <property type="entry name" value="RHAMNOSYLTRANSFERASE WBBL"/>
    <property type="match status" value="1"/>
</dbReference>
<dbReference type="InterPro" id="IPR029044">
    <property type="entry name" value="Nucleotide-diphossugar_trans"/>
</dbReference>
<reference evidence="6 7" key="1">
    <citation type="submission" date="2023-07" db="EMBL/GenBank/DDBJ databases">
        <title>Genomic Encyclopedia of Type Strains, Phase IV (KMG-IV): sequencing the most valuable type-strain genomes for metagenomic binning, comparative biology and taxonomic classification.</title>
        <authorList>
            <person name="Goeker M."/>
        </authorList>
    </citation>
    <scope>NUCLEOTIDE SEQUENCE [LARGE SCALE GENOMIC DNA]</scope>
    <source>
        <strain evidence="6 7">DSM 17273</strain>
    </source>
</reference>
<dbReference type="SUPFAM" id="SSF53448">
    <property type="entry name" value="Nucleotide-diphospho-sugar transferases"/>
    <property type="match status" value="1"/>
</dbReference>
<dbReference type="EMBL" id="JAVDQI010000006">
    <property type="protein sequence ID" value="MDR6223226.1"/>
    <property type="molecule type" value="Genomic_DNA"/>
</dbReference>
<organism evidence="6 7">
    <name type="scientific">Methanococcoides alaskense</name>
    <dbReference type="NCBI Taxonomy" id="325778"/>
    <lineage>
        <taxon>Archaea</taxon>
        <taxon>Methanobacteriati</taxon>
        <taxon>Methanobacteriota</taxon>
        <taxon>Stenosarchaea group</taxon>
        <taxon>Methanomicrobia</taxon>
        <taxon>Methanosarcinales</taxon>
        <taxon>Methanosarcinaceae</taxon>
        <taxon>Methanococcoides</taxon>
    </lineage>
</organism>
<keyword evidence="7" id="KW-1185">Reference proteome</keyword>
<feature type="transmembrane region" description="Helical" evidence="4">
    <location>
        <begin position="266"/>
        <end position="288"/>
    </location>
</feature>
<evidence type="ECO:0000256" key="2">
    <source>
        <dbReference type="ARBA" id="ARBA00022676"/>
    </source>
</evidence>
<proteinExistence type="inferred from homology"/>
<keyword evidence="2" id="KW-0328">Glycosyltransferase</keyword>
<sequence length="330" mass="38693">MNISIIISTYKRHEDLKIAIDSILKQSTIPKEIIVVDSANDIYTKQLLTIYSDNDKGIQTRYIHNPVDSTSIAKNVGADAAKGDILLFLDDDVILYEHFIKEILEAYETYPNASIVQGNIEAKNTITKSRRLWNIIWNRYAQVFYLFHFTNKKMNILPSGKNTAPLIRDEFLNCQWASGCCLSIKSEVFSHYRFDNKLVKYSYCEDADLSYRIYKNDSESIYLAPNAKLIHKGSFNKNSPVKAAVIMEKTYNMYFMAKNLGKTTNYILFFWSEIGAFTRDIIYLFIHIRNMKKYYLFRLMYSLSAYYICLRHISKIKHLDIEYINERYII</sequence>
<dbReference type="Proteomes" id="UP001185015">
    <property type="component" value="Unassembled WGS sequence"/>
</dbReference>
<keyword evidence="4" id="KW-0472">Membrane</keyword>
<evidence type="ECO:0000256" key="4">
    <source>
        <dbReference type="SAM" id="Phobius"/>
    </source>
</evidence>
<feature type="domain" description="Glycosyltransferase 2-like" evidence="5">
    <location>
        <begin position="4"/>
        <end position="141"/>
    </location>
</feature>
<dbReference type="Pfam" id="PF00535">
    <property type="entry name" value="Glycos_transf_2"/>
    <property type="match status" value="1"/>
</dbReference>
<dbReference type="RefSeq" id="WP_270095536.1">
    <property type="nucleotide sequence ID" value="NZ_JAQFFK010000001.1"/>
</dbReference>
<comment type="similarity">
    <text evidence="1">Belongs to the glycosyltransferase 2 family.</text>
</comment>
<dbReference type="InterPro" id="IPR001173">
    <property type="entry name" value="Glyco_trans_2-like"/>
</dbReference>
<protein>
    <submittedName>
        <fullName evidence="6">GT2 family glycosyltransferase</fullName>
    </submittedName>
</protein>
<gene>
    <name evidence="6" type="ORF">J2750_001691</name>
</gene>
<dbReference type="AlphaFoldDB" id="A0AA90U0B3"/>
<dbReference type="Gene3D" id="3.90.550.10">
    <property type="entry name" value="Spore Coat Polysaccharide Biosynthesis Protein SpsA, Chain A"/>
    <property type="match status" value="1"/>
</dbReference>